<keyword evidence="2" id="KW-0732">Signal</keyword>
<feature type="chain" id="PRO_5026862212" description="EGF-like domain-containing protein" evidence="2">
    <location>
        <begin position="16"/>
        <end position="327"/>
    </location>
</feature>
<reference evidence="4 5" key="1">
    <citation type="submission" date="2020-06" db="EMBL/GenBank/DDBJ databases">
        <authorList>
            <person name="Li R."/>
            <person name="Bekaert M."/>
        </authorList>
    </citation>
    <scope>NUCLEOTIDE SEQUENCE [LARGE SCALE GENOMIC DNA]</scope>
    <source>
        <strain evidence="5">wild</strain>
    </source>
</reference>
<feature type="signal peptide" evidence="2">
    <location>
        <begin position="1"/>
        <end position="15"/>
    </location>
</feature>
<accession>A0A6J8BN88</accession>
<evidence type="ECO:0000256" key="2">
    <source>
        <dbReference type="SAM" id="SignalP"/>
    </source>
</evidence>
<feature type="domain" description="EGF-like" evidence="3">
    <location>
        <begin position="181"/>
        <end position="218"/>
    </location>
</feature>
<evidence type="ECO:0000256" key="1">
    <source>
        <dbReference type="PROSITE-ProRule" id="PRU00076"/>
    </source>
</evidence>
<organism evidence="4 5">
    <name type="scientific">Mytilus coruscus</name>
    <name type="common">Sea mussel</name>
    <dbReference type="NCBI Taxonomy" id="42192"/>
    <lineage>
        <taxon>Eukaryota</taxon>
        <taxon>Metazoa</taxon>
        <taxon>Spiralia</taxon>
        <taxon>Lophotrochozoa</taxon>
        <taxon>Mollusca</taxon>
        <taxon>Bivalvia</taxon>
        <taxon>Autobranchia</taxon>
        <taxon>Pteriomorphia</taxon>
        <taxon>Mytilida</taxon>
        <taxon>Mytiloidea</taxon>
        <taxon>Mytilidae</taxon>
        <taxon>Mytilinae</taxon>
        <taxon>Mytilus</taxon>
    </lineage>
</organism>
<evidence type="ECO:0000313" key="4">
    <source>
        <dbReference type="EMBL" id="CAC5385273.1"/>
    </source>
</evidence>
<dbReference type="AlphaFoldDB" id="A0A6J8BN88"/>
<comment type="caution">
    <text evidence="1">Lacks conserved residue(s) required for the propagation of feature annotation.</text>
</comment>
<dbReference type="Proteomes" id="UP000507470">
    <property type="component" value="Unassembled WGS sequence"/>
</dbReference>
<evidence type="ECO:0000313" key="5">
    <source>
        <dbReference type="Proteomes" id="UP000507470"/>
    </source>
</evidence>
<dbReference type="PROSITE" id="PS50026">
    <property type="entry name" value="EGF_3"/>
    <property type="match status" value="1"/>
</dbReference>
<evidence type="ECO:0000259" key="3">
    <source>
        <dbReference type="PROSITE" id="PS50026"/>
    </source>
</evidence>
<gene>
    <name evidence="4" type="ORF">MCOR_20833</name>
</gene>
<dbReference type="OrthoDB" id="6072984at2759"/>
<dbReference type="InterPro" id="IPR000742">
    <property type="entry name" value="EGF"/>
</dbReference>
<name>A0A6J8BN88_MYTCO</name>
<keyword evidence="5" id="KW-1185">Reference proteome</keyword>
<protein>
    <recommendedName>
        <fullName evidence="3">EGF-like domain-containing protein</fullName>
    </recommendedName>
</protein>
<sequence length="327" mass="34984">MMIVFFIYIAAGVEGPLSSVRWHDDSVFFIYIAAGVEGAVYGGNCTGNGDCTEANNVCTSTKCACSPTSYKKDSTTKCVTKIALAGTCTTSPTGQCAATNAECHATHLKCECMSSYFANKNGACASQVTALDRTCDGKDSATDQCSVANTECTVDGAGSKCLCKTTHYKKGGACEIRKKPDEEGCAASQCVTHATCNTKSSPTKCECDAGYTATPTATPTMYMMERCDQATGNKGFDYPHARLSKCIPATVNKLKMLISMGDHTKGTSDGPAMYDLEIYYIVMNPSTLLHRRGQPEGQRGIATCTTKLTLCLDMYWTVIFFVVVIFC</sequence>
<dbReference type="EMBL" id="CACVKT020003693">
    <property type="protein sequence ID" value="CAC5385273.1"/>
    <property type="molecule type" value="Genomic_DNA"/>
</dbReference>
<keyword evidence="1" id="KW-0245">EGF-like domain</keyword>
<proteinExistence type="predicted"/>